<dbReference type="Ensembl" id="ENSDCDT00010069508.1">
    <property type="protein sequence ID" value="ENSDCDP00010058800.1"/>
    <property type="gene ID" value="ENSDCDG00010033007.1"/>
</dbReference>
<dbReference type="AlphaFoldDB" id="A0AAY4EMB2"/>
<dbReference type="PANTHER" id="PTHR14383">
    <property type="entry name" value="SWAP-70 RECOMBINASE"/>
    <property type="match status" value="1"/>
</dbReference>
<dbReference type="Gene3D" id="2.30.29.30">
    <property type="entry name" value="Pleckstrin-homology domain (PH domain)/Phosphotyrosine-binding domain (PTB)"/>
    <property type="match status" value="1"/>
</dbReference>
<evidence type="ECO:0000259" key="2">
    <source>
        <dbReference type="PROSITE" id="PS50003"/>
    </source>
</evidence>
<protein>
    <recommendedName>
        <fullName evidence="2">PH domain-containing protein</fullName>
    </recommendedName>
</protein>
<dbReference type="InterPro" id="IPR011993">
    <property type="entry name" value="PH-like_dom_sf"/>
</dbReference>
<reference evidence="3" key="2">
    <citation type="submission" date="2025-08" db="UniProtKB">
        <authorList>
            <consortium name="Ensembl"/>
        </authorList>
    </citation>
    <scope>IDENTIFICATION</scope>
</reference>
<dbReference type="FunFam" id="2.30.29.30:FF:000286">
    <property type="entry name" value="PH-protein kinase domain containing protein"/>
    <property type="match status" value="1"/>
</dbReference>
<dbReference type="GO" id="GO:0005634">
    <property type="term" value="C:nucleus"/>
    <property type="evidence" value="ECO:0007669"/>
    <property type="project" value="TreeGrafter"/>
</dbReference>
<dbReference type="SMART" id="SM00233">
    <property type="entry name" value="PH"/>
    <property type="match status" value="1"/>
</dbReference>
<feature type="region of interest" description="Disordered" evidence="1">
    <location>
        <begin position="352"/>
        <end position="399"/>
    </location>
</feature>
<feature type="compositionally biased region" description="Basic and acidic residues" evidence="1">
    <location>
        <begin position="485"/>
        <end position="506"/>
    </location>
</feature>
<feature type="region of interest" description="Disordered" evidence="1">
    <location>
        <begin position="412"/>
        <end position="437"/>
    </location>
</feature>
<evidence type="ECO:0000256" key="1">
    <source>
        <dbReference type="SAM" id="MobiDB-lite"/>
    </source>
</evidence>
<keyword evidence="4" id="KW-1185">Reference proteome</keyword>
<dbReference type="PANTHER" id="PTHR14383:SF2">
    <property type="entry name" value="DIFFERENTIALLY EXPRESSED IN FDCP 6 HOMOLOG"/>
    <property type="match status" value="1"/>
</dbReference>
<feature type="region of interest" description="Disordered" evidence="1">
    <location>
        <begin position="661"/>
        <end position="696"/>
    </location>
</feature>
<dbReference type="GO" id="GO:0005737">
    <property type="term" value="C:cytoplasm"/>
    <property type="evidence" value="ECO:0007669"/>
    <property type="project" value="TreeGrafter"/>
</dbReference>
<reference evidence="3 4" key="1">
    <citation type="submission" date="2020-06" db="EMBL/GenBank/DDBJ databases">
        <authorList>
            <consortium name="Wellcome Sanger Institute Data Sharing"/>
        </authorList>
    </citation>
    <scope>NUCLEOTIDE SEQUENCE [LARGE SCALE GENOMIC DNA]</scope>
</reference>
<dbReference type="RefSeq" id="XP_028810269.1">
    <property type="nucleotide sequence ID" value="XM_028954436.1"/>
</dbReference>
<proteinExistence type="predicted"/>
<dbReference type="GeneID" id="114764646"/>
<feature type="compositionally biased region" description="Basic and acidic residues" evidence="1">
    <location>
        <begin position="515"/>
        <end position="546"/>
    </location>
</feature>
<feature type="region of interest" description="Disordered" evidence="1">
    <location>
        <begin position="475"/>
        <end position="614"/>
    </location>
</feature>
<name>A0AAY4EMB2_9TELE</name>
<dbReference type="InterPro" id="IPR057836">
    <property type="entry name" value="EF-hand_SWAP70_N"/>
</dbReference>
<dbReference type="InterPro" id="IPR057837">
    <property type="entry name" value="PH_SWAP70"/>
</dbReference>
<organism evidence="3 4">
    <name type="scientific">Denticeps clupeoides</name>
    <name type="common">denticle herring</name>
    <dbReference type="NCBI Taxonomy" id="299321"/>
    <lineage>
        <taxon>Eukaryota</taxon>
        <taxon>Metazoa</taxon>
        <taxon>Chordata</taxon>
        <taxon>Craniata</taxon>
        <taxon>Vertebrata</taxon>
        <taxon>Euteleostomi</taxon>
        <taxon>Actinopterygii</taxon>
        <taxon>Neopterygii</taxon>
        <taxon>Teleostei</taxon>
        <taxon>Clupei</taxon>
        <taxon>Clupeiformes</taxon>
        <taxon>Denticipitoidei</taxon>
        <taxon>Denticipitidae</taxon>
        <taxon>Denticeps</taxon>
    </lineage>
</organism>
<dbReference type="GeneTree" id="ENSGT00950000183017"/>
<sequence>MDFKSELLKSIWYAFTSLDAEHSGKVSKSQLKVLSHNLYTVLNIPHDPVALEEHFQDNDNGPVSSHGYMPYLNKYILAKTKEGTFDKEMFDDLCWMMTSKKNFKLSTDTGVCSQKKNSFKLFCLFNLLSEDRYPLVIIQPELEYLLKKISTAMNQEWDSKPLESLLSQNSLLQEGMSVWEFLEYMNIEKLMKIPCKEAFTLALNDVFMEMYHSVLKKGYMVKKGHVRRNWQERWFVLKPSSMAYYVSEDLQEKKGEIALDQSCSVESIPDKEGKRCLFSVKTPNRTYEMSATDQKQRVDWIQAVQTALRLTQENKRSLHQDLKLQRREQREKDLLIQKDLFIERNQADEPIVQDNKDEVKQKMQKEDIKQKVDTKQKTSKEDISKKENMEKAERKDIQEKIDSIIKQQKELEEQRRQKEEQEKKEQKQIQRGLEERLEELKMEKETMQTQIAEMEQEAKELKEKIQELEITQHELENILSTQTQARREEERARSDLERQLQEEQEKYQQLLNDWRNSERSSEEEQGHESRKEEDTLLKHSSTEEHTSSGSITSTPSRSPPPQSGSPPQKDGQLELSAESSVKPPPEPLDVPALPEKHKKHIQKEKPSNQDALRNAKQWNVRLNCLMKPITPGDRLEHWIPIKAICPKQGQALTSTEFITKLQPSSRKEGEEFHEESDTVNQSEAEILEAPANIQEQ</sequence>
<reference evidence="3" key="3">
    <citation type="submission" date="2025-09" db="UniProtKB">
        <authorList>
            <consortium name="Ensembl"/>
        </authorList>
    </citation>
    <scope>IDENTIFICATION</scope>
</reference>
<dbReference type="Proteomes" id="UP000694580">
    <property type="component" value="Chromosome 15"/>
</dbReference>
<feature type="compositionally biased region" description="Low complexity" evidence="1">
    <location>
        <begin position="547"/>
        <end position="556"/>
    </location>
</feature>
<dbReference type="SUPFAM" id="SSF47473">
    <property type="entry name" value="EF-hand"/>
    <property type="match status" value="1"/>
</dbReference>
<dbReference type="InterPro" id="IPR001849">
    <property type="entry name" value="PH_domain"/>
</dbReference>
<dbReference type="SUPFAM" id="SSF50729">
    <property type="entry name" value="PH domain-like"/>
    <property type="match status" value="1"/>
</dbReference>
<feature type="compositionally biased region" description="Basic and acidic residues" evidence="1">
    <location>
        <begin position="354"/>
        <end position="399"/>
    </location>
</feature>
<evidence type="ECO:0000313" key="4">
    <source>
        <dbReference type="Proteomes" id="UP000694580"/>
    </source>
</evidence>
<dbReference type="InterPro" id="IPR011992">
    <property type="entry name" value="EF-hand-dom_pair"/>
</dbReference>
<accession>A0AAY4EMB2</accession>
<gene>
    <name evidence="3" type="primary">def6c</name>
</gene>
<feature type="domain" description="PH" evidence="2">
    <location>
        <begin position="213"/>
        <end position="309"/>
    </location>
</feature>
<dbReference type="Pfam" id="PF00169">
    <property type="entry name" value="PH"/>
    <property type="match status" value="1"/>
</dbReference>
<dbReference type="Pfam" id="PF25530">
    <property type="entry name" value="EF-hand_SWAP70_N"/>
    <property type="match status" value="1"/>
</dbReference>
<dbReference type="PROSITE" id="PS50003">
    <property type="entry name" value="PH_DOMAIN"/>
    <property type="match status" value="1"/>
</dbReference>
<dbReference type="CDD" id="cd13273">
    <property type="entry name" value="PH_SWAP-70"/>
    <property type="match status" value="1"/>
</dbReference>
<evidence type="ECO:0000313" key="3">
    <source>
        <dbReference type="Ensembl" id="ENSDCDP00010058800.1"/>
    </source>
</evidence>